<dbReference type="PATRIC" id="fig|1590.144.peg.337"/>
<evidence type="ECO:0000313" key="2">
    <source>
        <dbReference type="EMBL" id="ODO60410.1"/>
    </source>
</evidence>
<name>A0A166DLN1_LACPN</name>
<dbReference type="GO" id="GO:0004523">
    <property type="term" value="F:RNA-DNA hybrid ribonuclease activity"/>
    <property type="evidence" value="ECO:0007669"/>
    <property type="project" value="UniProtKB-EC"/>
</dbReference>
<dbReference type="EC" id="3.1.26.4" evidence="2"/>
<accession>A0A166DLN1</accession>
<gene>
    <name evidence="2" type="primary">rnhA</name>
    <name evidence="1" type="ORF">Lp19_1680</name>
    <name evidence="2" type="ORF">LPJSA22_00343</name>
</gene>
<proteinExistence type="predicted"/>
<dbReference type="Proteomes" id="UP000094892">
    <property type="component" value="Unassembled WGS sequence"/>
</dbReference>
<dbReference type="Gene3D" id="3.30.420.10">
    <property type="entry name" value="Ribonuclease H-like superfamily/Ribonuclease H"/>
    <property type="match status" value="1"/>
</dbReference>
<dbReference type="RefSeq" id="WP_011100980.1">
    <property type="nucleotide sequence ID" value="NZ_AP028145.1"/>
</dbReference>
<dbReference type="AlphaFoldDB" id="A0A166DLN1"/>
<keyword evidence="2" id="KW-0378">Hydrolase</keyword>
<evidence type="ECO:0000313" key="4">
    <source>
        <dbReference type="Proteomes" id="UP000094892"/>
    </source>
</evidence>
<reference evidence="1 3" key="1">
    <citation type="submission" date="2016-03" db="EMBL/GenBank/DDBJ databases">
        <title>Comparative genomics of 54 Lactobacillus plantarum strains reveals genomic uncoupling from niche constraints.</title>
        <authorList>
            <person name="Martino M.E."/>
        </authorList>
    </citation>
    <scope>NUCLEOTIDE SEQUENCE [LARGE SCALE GENOMIC DNA]</scope>
    <source>
        <strain evidence="1 3">19.1</strain>
    </source>
</reference>
<organism evidence="1 3">
    <name type="scientific">Lactiplantibacillus plantarum</name>
    <name type="common">Lactobacillus plantarum</name>
    <dbReference type="NCBI Taxonomy" id="1590"/>
    <lineage>
        <taxon>Bacteria</taxon>
        <taxon>Bacillati</taxon>
        <taxon>Bacillota</taxon>
        <taxon>Bacilli</taxon>
        <taxon>Lactobacillales</taxon>
        <taxon>Lactobacillaceae</taxon>
        <taxon>Lactiplantibacillus</taxon>
    </lineage>
</organism>
<reference evidence="2 4" key="2">
    <citation type="submission" date="2016-08" db="EMBL/GenBank/DDBJ databases">
        <title>Genome sequencing of Lactobacillus plantarum JSA22, isolated from fermented soybean paste.</title>
        <authorList>
            <person name="Choi H.S."/>
        </authorList>
    </citation>
    <scope>NUCLEOTIDE SEQUENCE [LARGE SCALE GENOMIC DNA]</scope>
    <source>
        <strain evidence="2 4">JSA22</strain>
    </source>
</reference>
<sequence length="148" mass="16485">MATIHLYLASTNHQSTNITATTPAAWVVILRYADHQKALNDGGYGHTETSLALSALTTALTTLKRHDLPVHIHTTTEQVAAVISEQRYLSWRQNNWDVPEADQPDLPQWQTLIPIIEKFPNLTITYHPVDDPAMTTATTTLTAVMTKL</sequence>
<protein>
    <submittedName>
        <fullName evidence="1 2">Ribonuclease H</fullName>
        <ecNumber evidence="2">3.1.26.4</ecNumber>
    </submittedName>
</protein>
<evidence type="ECO:0000313" key="3">
    <source>
        <dbReference type="Proteomes" id="UP000076882"/>
    </source>
</evidence>
<dbReference type="KEGG" id="lpb:SH83_01615"/>
<dbReference type="EMBL" id="LUXM01000028">
    <property type="protein sequence ID" value="KZU94891.1"/>
    <property type="molecule type" value="Genomic_DNA"/>
</dbReference>
<dbReference type="SUPFAM" id="SSF53098">
    <property type="entry name" value="Ribonuclease H-like"/>
    <property type="match status" value="1"/>
</dbReference>
<dbReference type="Proteomes" id="UP000076882">
    <property type="component" value="Unassembled WGS sequence"/>
</dbReference>
<dbReference type="GO" id="GO:0003676">
    <property type="term" value="F:nucleic acid binding"/>
    <property type="evidence" value="ECO:0007669"/>
    <property type="project" value="InterPro"/>
</dbReference>
<dbReference type="EMBL" id="MCOL01000001">
    <property type="protein sequence ID" value="ODO60410.1"/>
    <property type="molecule type" value="Genomic_DNA"/>
</dbReference>
<dbReference type="InterPro" id="IPR012337">
    <property type="entry name" value="RNaseH-like_sf"/>
</dbReference>
<comment type="caution">
    <text evidence="1">The sequence shown here is derived from an EMBL/GenBank/DDBJ whole genome shotgun (WGS) entry which is preliminary data.</text>
</comment>
<dbReference type="InterPro" id="IPR036397">
    <property type="entry name" value="RNaseH_sf"/>
</dbReference>
<evidence type="ECO:0000313" key="1">
    <source>
        <dbReference type="EMBL" id="KZU94891.1"/>
    </source>
</evidence>